<dbReference type="Proteomes" id="UP000681870">
    <property type="component" value="Unassembled WGS sequence"/>
</dbReference>
<evidence type="ECO:0000313" key="2">
    <source>
        <dbReference type="Proteomes" id="UP000681870"/>
    </source>
</evidence>
<reference evidence="1 2" key="1">
    <citation type="submission" date="2021-05" db="EMBL/GenBank/DDBJ databases">
        <title>Ornithinibacillus massiliensis sp. nov.</title>
        <authorList>
            <person name="Iwaza R."/>
            <person name="Lagier J.-C."/>
            <person name="Raoult D."/>
        </authorList>
    </citation>
    <scope>NUCLEOTIDE SEQUENCE [LARGE SCALE GENOMIC DNA]</scope>
    <source>
        <strain evidence="1 2">Marseille-P3601</strain>
    </source>
</reference>
<sequence>MKKEQLAFHETMDTHELLNVKTIALLKSKLIQGVVFDEELRALLQKNVEMSIVDMKELQRIYTYEKPSK</sequence>
<keyword evidence="2" id="KW-1185">Reference proteome</keyword>
<comment type="caution">
    <text evidence="1">The sequence shown here is derived from an EMBL/GenBank/DDBJ whole genome shotgun (WGS) entry which is preliminary data.</text>
</comment>
<gene>
    <name evidence="1" type="ORF">KGF86_01595</name>
</gene>
<organism evidence="1 2">
    <name type="scientific">Ornithinibacillus massiliensis</name>
    <dbReference type="NCBI Taxonomy" id="1944633"/>
    <lineage>
        <taxon>Bacteria</taxon>
        <taxon>Bacillati</taxon>
        <taxon>Bacillota</taxon>
        <taxon>Bacilli</taxon>
        <taxon>Bacillales</taxon>
        <taxon>Bacillaceae</taxon>
        <taxon>Ornithinibacillus</taxon>
    </lineage>
</organism>
<evidence type="ECO:0000313" key="1">
    <source>
        <dbReference type="EMBL" id="MBS3678899.1"/>
    </source>
</evidence>
<name>A0ABS5M9A5_9BACI</name>
<keyword evidence="1" id="KW-0946">Virion</keyword>
<dbReference type="RefSeq" id="WP_211740952.1">
    <property type="nucleotide sequence ID" value="NZ_JAGXBY010000001.1"/>
</dbReference>
<dbReference type="EMBL" id="JAGXBY010000001">
    <property type="protein sequence ID" value="MBS3678899.1"/>
    <property type="molecule type" value="Genomic_DNA"/>
</dbReference>
<accession>A0ABS5M9A5</accession>
<proteinExistence type="predicted"/>
<keyword evidence="1" id="KW-0167">Capsid protein</keyword>
<protein>
    <submittedName>
        <fullName evidence="1">Spore coat protein</fullName>
    </submittedName>
</protein>